<evidence type="ECO:0000313" key="1">
    <source>
        <dbReference type="EMBL" id="AIK95713.1"/>
    </source>
</evidence>
<dbReference type="EMBL" id="CP008941">
    <property type="protein sequence ID" value="AIK95713.1"/>
    <property type="molecule type" value="Genomic_DNA"/>
</dbReference>
<dbReference type="eggNOG" id="COG3437">
    <property type="taxonomic scope" value="Bacteria"/>
</dbReference>
<dbReference type="Proteomes" id="UP000028926">
    <property type="component" value="Chromosome"/>
</dbReference>
<gene>
    <name evidence="1" type="ORF">ID47_01610</name>
</gene>
<dbReference type="RefSeq" id="WP_038463061.1">
    <property type="nucleotide sequence ID" value="NZ_CP008941.1"/>
</dbReference>
<dbReference type="HOGENOM" id="CLU_070076_0_0_5"/>
<dbReference type="AlphaFoldDB" id="A0A077AVL9"/>
<protein>
    <submittedName>
        <fullName evidence="1">Uncharacterized protein</fullName>
    </submittedName>
</protein>
<keyword evidence="2" id="KW-1185">Reference proteome</keyword>
<sequence>MNHFPYCFFPTSVLEIDFTNDKYKVSQYLKDQFVALDKDFSTPDEALIYLNKVNQRPLFFHRLIDQGLTPIDISSVNYLYEEIYNPTRYETVSCIICRGEELDDQIGGFLKDIEELRIKKILLTERKNETLAIQAFNNGLIDFYVCQQDSNAFQLLEQYIEQGQQAYFQEIINDQISTLIKEGQANREGQILQDATFISYVQTLIQREKITEYYLLDVSGSFLFLNDQGRASVLFVFNNEQFKQYCQEVDQLLDQGYPFSPFTKEGLRARHKTVCFPFINAQAISDLNRYVAPVQVLQGQQRYYIAYNSDIDYL</sequence>
<dbReference type="OrthoDB" id="9802066at2"/>
<dbReference type="KEGG" id="paca:ID47_01610"/>
<name>A0A077AVL9_9PROT</name>
<evidence type="ECO:0000313" key="2">
    <source>
        <dbReference type="Proteomes" id="UP000028926"/>
    </source>
</evidence>
<reference evidence="1 2" key="1">
    <citation type="submission" date="2014-07" db="EMBL/GenBank/DDBJ databases">
        <title>Comparative genomic insights into amoeba endosymbionts belonging to the families of Holosporaceae and Candidatus Midichloriaceae within Rickettsiales.</title>
        <authorList>
            <person name="Wang Z."/>
            <person name="Wu M."/>
        </authorList>
    </citation>
    <scope>NUCLEOTIDE SEQUENCE [LARGE SCALE GENOMIC DNA]</scope>
    <source>
        <strain evidence="1">PRA3</strain>
    </source>
</reference>
<organism evidence="1 2">
    <name type="scientific">Candidatus Odyssella acanthamoebae</name>
    <dbReference type="NCBI Taxonomy" id="91604"/>
    <lineage>
        <taxon>Bacteria</taxon>
        <taxon>Pseudomonadati</taxon>
        <taxon>Pseudomonadota</taxon>
        <taxon>Alphaproteobacteria</taxon>
        <taxon>Holosporales</taxon>
        <taxon>Candidatus Paracaedibacteraceae</taxon>
        <taxon>Candidatus Odyssella</taxon>
    </lineage>
</organism>
<dbReference type="STRING" id="91604.ID47_01610"/>
<accession>A0A077AVL9</accession>
<proteinExistence type="predicted"/>